<dbReference type="HOGENOM" id="CLU_002706_37_8_1"/>
<dbReference type="InterPro" id="IPR002885">
    <property type="entry name" value="PPR_rpt"/>
</dbReference>
<dbReference type="AlphaFoldDB" id="D8SEG0"/>
<evidence type="ECO:0000313" key="5">
    <source>
        <dbReference type="Proteomes" id="UP000001514"/>
    </source>
</evidence>
<dbReference type="NCBIfam" id="TIGR00756">
    <property type="entry name" value="PPR"/>
    <property type="match status" value="3"/>
</dbReference>
<dbReference type="Pfam" id="PF13041">
    <property type="entry name" value="PPR_2"/>
    <property type="match status" value="1"/>
</dbReference>
<dbReference type="Pfam" id="PF20431">
    <property type="entry name" value="E_motif"/>
    <property type="match status" value="1"/>
</dbReference>
<evidence type="ECO:0000256" key="1">
    <source>
        <dbReference type="ARBA" id="ARBA00022737"/>
    </source>
</evidence>
<dbReference type="PANTHER" id="PTHR47926:SF533">
    <property type="entry name" value="DYW DOMAIN-CONTAINING PROTEIN"/>
    <property type="match status" value="1"/>
</dbReference>
<dbReference type="FunFam" id="1.25.40.10:FF:000285">
    <property type="entry name" value="Pentatricopeptide repeat-containing protein, chloroplastic"/>
    <property type="match status" value="1"/>
</dbReference>
<dbReference type="FunCoup" id="D8SEG0">
    <property type="interactions" value="1337"/>
</dbReference>
<sequence length="483" mass="53921">MELEGLRGDRSTFTSVIEACACLPDLTLGQLLHYRMITLGCELDTVLGTNLINMYSRCDVPDKAIEVFDAMHNKSVVVWTAMIAAHSQQGQGLEALELFKRMDIEGVRADKVAFSLVLDVCANLAALAQARILHATVAGTELEQDMVVKNTLVNMYGKCGKLNEARQVFEKMASKDMVSWTSIIAAYAQQGSASAAFELFHAMQQAGEAIDTVIFVKVMSGCNHAGLLKDARNWFVSMLQDYGLSPVNENYACILDLLGRLGQLQDVEDLLENMTLEPDFIAWMSFLNACKVHKDMKRGVRAAQRLVQLNRRNSASYVLLSDIHAVCGKFDAAAKLRRRIGRDCGKKVPGLSWIEIKDKVHKFASGSRTHPRNDEIFAELQRLGVLMREAGYVPDTEVVLMDVEEEEKEQVLCYHSEKQAMAFGLISTPSGTPLRVVKNLRVCTDCHTATKFISKITGRQITVRDANRFHEFKDGFCSCKDYW</sequence>
<dbReference type="PANTHER" id="PTHR47926">
    <property type="entry name" value="PENTATRICOPEPTIDE REPEAT-CONTAINING PROTEIN"/>
    <property type="match status" value="1"/>
</dbReference>
<feature type="repeat" description="PPR" evidence="2">
    <location>
        <begin position="145"/>
        <end position="179"/>
    </location>
</feature>
<dbReference type="GO" id="GO:0003723">
    <property type="term" value="F:RNA binding"/>
    <property type="evidence" value="ECO:0007669"/>
    <property type="project" value="InterPro"/>
</dbReference>
<dbReference type="InterPro" id="IPR046960">
    <property type="entry name" value="PPR_At4g14850-like_plant"/>
</dbReference>
<dbReference type="KEGG" id="smo:SELMODRAFT_115031"/>
<proteinExistence type="predicted"/>
<evidence type="ECO:0000259" key="3">
    <source>
        <dbReference type="Pfam" id="PF14432"/>
    </source>
</evidence>
<name>D8SEG0_SELML</name>
<dbReference type="GO" id="GO:0008270">
    <property type="term" value="F:zinc ion binding"/>
    <property type="evidence" value="ECO:0007669"/>
    <property type="project" value="InterPro"/>
</dbReference>
<dbReference type="Pfam" id="PF14432">
    <property type="entry name" value="DYW_deaminase"/>
    <property type="match status" value="1"/>
</dbReference>
<keyword evidence="5" id="KW-1185">Reference proteome</keyword>
<dbReference type="FunFam" id="1.25.40.10:FF:001093">
    <property type="entry name" value="Pentatricopeptide repeat-containing protein At2g34400"/>
    <property type="match status" value="1"/>
</dbReference>
<dbReference type="Gene3D" id="1.25.40.10">
    <property type="entry name" value="Tetratricopeptide repeat domain"/>
    <property type="match status" value="2"/>
</dbReference>
<evidence type="ECO:0000313" key="4">
    <source>
        <dbReference type="EMBL" id="EFJ17280.1"/>
    </source>
</evidence>
<keyword evidence="1" id="KW-0677">Repeat</keyword>
<dbReference type="Pfam" id="PF01535">
    <property type="entry name" value="PPR"/>
    <property type="match status" value="3"/>
</dbReference>
<dbReference type="PROSITE" id="PS51375">
    <property type="entry name" value="PPR"/>
    <property type="match status" value="2"/>
</dbReference>
<dbReference type="InterPro" id="IPR032867">
    <property type="entry name" value="DYW_dom"/>
</dbReference>
<dbReference type="Gramene" id="EFJ17280">
    <property type="protein sequence ID" value="EFJ17280"/>
    <property type="gene ID" value="SELMODRAFT_115031"/>
</dbReference>
<dbReference type="eggNOG" id="KOG4197">
    <property type="taxonomic scope" value="Eukaryota"/>
</dbReference>
<gene>
    <name evidence="4" type="ORF">SELMODRAFT_115031</name>
</gene>
<dbReference type="EMBL" id="GL377615">
    <property type="protein sequence ID" value="EFJ17280.1"/>
    <property type="molecule type" value="Genomic_DNA"/>
</dbReference>
<feature type="repeat" description="PPR" evidence="2">
    <location>
        <begin position="75"/>
        <end position="109"/>
    </location>
</feature>
<feature type="domain" description="DYW" evidence="3">
    <location>
        <begin position="391"/>
        <end position="483"/>
    </location>
</feature>
<accession>D8SEG0</accession>
<dbReference type="Proteomes" id="UP000001514">
    <property type="component" value="Unassembled WGS sequence"/>
</dbReference>
<evidence type="ECO:0000256" key="2">
    <source>
        <dbReference type="PROSITE-ProRule" id="PRU00708"/>
    </source>
</evidence>
<dbReference type="InParanoid" id="D8SEG0"/>
<reference evidence="4 5" key="1">
    <citation type="journal article" date="2011" name="Science">
        <title>The Selaginella genome identifies genetic changes associated with the evolution of vascular plants.</title>
        <authorList>
            <person name="Banks J.A."/>
            <person name="Nishiyama T."/>
            <person name="Hasebe M."/>
            <person name="Bowman J.L."/>
            <person name="Gribskov M."/>
            <person name="dePamphilis C."/>
            <person name="Albert V.A."/>
            <person name="Aono N."/>
            <person name="Aoyama T."/>
            <person name="Ambrose B.A."/>
            <person name="Ashton N.W."/>
            <person name="Axtell M.J."/>
            <person name="Barker E."/>
            <person name="Barker M.S."/>
            <person name="Bennetzen J.L."/>
            <person name="Bonawitz N.D."/>
            <person name="Chapple C."/>
            <person name="Cheng C."/>
            <person name="Correa L.G."/>
            <person name="Dacre M."/>
            <person name="DeBarry J."/>
            <person name="Dreyer I."/>
            <person name="Elias M."/>
            <person name="Engstrom E.M."/>
            <person name="Estelle M."/>
            <person name="Feng L."/>
            <person name="Finet C."/>
            <person name="Floyd S.K."/>
            <person name="Frommer W.B."/>
            <person name="Fujita T."/>
            <person name="Gramzow L."/>
            <person name="Gutensohn M."/>
            <person name="Harholt J."/>
            <person name="Hattori M."/>
            <person name="Heyl A."/>
            <person name="Hirai T."/>
            <person name="Hiwatashi Y."/>
            <person name="Ishikawa M."/>
            <person name="Iwata M."/>
            <person name="Karol K.G."/>
            <person name="Koehler B."/>
            <person name="Kolukisaoglu U."/>
            <person name="Kubo M."/>
            <person name="Kurata T."/>
            <person name="Lalonde S."/>
            <person name="Li K."/>
            <person name="Li Y."/>
            <person name="Litt A."/>
            <person name="Lyons E."/>
            <person name="Manning G."/>
            <person name="Maruyama T."/>
            <person name="Michael T.P."/>
            <person name="Mikami K."/>
            <person name="Miyazaki S."/>
            <person name="Morinaga S."/>
            <person name="Murata T."/>
            <person name="Mueller-Roeber B."/>
            <person name="Nelson D.R."/>
            <person name="Obara M."/>
            <person name="Oguri Y."/>
            <person name="Olmstead R.G."/>
            <person name="Onodera N."/>
            <person name="Petersen B.L."/>
            <person name="Pils B."/>
            <person name="Prigge M."/>
            <person name="Rensing S.A."/>
            <person name="Riano-Pachon D.M."/>
            <person name="Roberts A.W."/>
            <person name="Sato Y."/>
            <person name="Scheller H.V."/>
            <person name="Schulz B."/>
            <person name="Schulz C."/>
            <person name="Shakirov E.V."/>
            <person name="Shibagaki N."/>
            <person name="Shinohara N."/>
            <person name="Shippen D.E."/>
            <person name="Soerensen I."/>
            <person name="Sotooka R."/>
            <person name="Sugimoto N."/>
            <person name="Sugita M."/>
            <person name="Sumikawa N."/>
            <person name="Tanurdzic M."/>
            <person name="Theissen G."/>
            <person name="Ulvskov P."/>
            <person name="Wakazuki S."/>
            <person name="Weng J.K."/>
            <person name="Willats W.W."/>
            <person name="Wipf D."/>
            <person name="Wolf P.G."/>
            <person name="Yang L."/>
            <person name="Zimmer A.D."/>
            <person name="Zhu Q."/>
            <person name="Mitros T."/>
            <person name="Hellsten U."/>
            <person name="Loque D."/>
            <person name="Otillar R."/>
            <person name="Salamov A."/>
            <person name="Schmutz J."/>
            <person name="Shapiro H."/>
            <person name="Lindquist E."/>
            <person name="Lucas S."/>
            <person name="Rokhsar D."/>
            <person name="Grigoriev I.V."/>
        </authorList>
    </citation>
    <scope>NUCLEOTIDE SEQUENCE [LARGE SCALE GENOMIC DNA]</scope>
</reference>
<dbReference type="InterPro" id="IPR046848">
    <property type="entry name" value="E_motif"/>
</dbReference>
<protein>
    <recommendedName>
        <fullName evidence="3">DYW domain-containing protein</fullName>
    </recommendedName>
</protein>
<organism evidence="5">
    <name type="scientific">Selaginella moellendorffii</name>
    <name type="common">Spikemoss</name>
    <dbReference type="NCBI Taxonomy" id="88036"/>
    <lineage>
        <taxon>Eukaryota</taxon>
        <taxon>Viridiplantae</taxon>
        <taxon>Streptophyta</taxon>
        <taxon>Embryophyta</taxon>
        <taxon>Tracheophyta</taxon>
        <taxon>Lycopodiopsida</taxon>
        <taxon>Selaginellales</taxon>
        <taxon>Selaginellaceae</taxon>
        <taxon>Selaginella</taxon>
    </lineage>
</organism>
<dbReference type="InterPro" id="IPR011990">
    <property type="entry name" value="TPR-like_helical_dom_sf"/>
</dbReference>
<dbReference type="SUPFAM" id="SSF48452">
    <property type="entry name" value="TPR-like"/>
    <property type="match status" value="1"/>
</dbReference>
<dbReference type="GO" id="GO:0009451">
    <property type="term" value="P:RNA modification"/>
    <property type="evidence" value="ECO:0007669"/>
    <property type="project" value="InterPro"/>
</dbReference>